<keyword evidence="1" id="KW-0472">Membrane</keyword>
<keyword evidence="1" id="KW-1133">Transmembrane helix</keyword>
<evidence type="ECO:0000313" key="3">
    <source>
        <dbReference type="Proteomes" id="UP000184287"/>
    </source>
</evidence>
<keyword evidence="1" id="KW-0812">Transmembrane</keyword>
<dbReference type="AlphaFoldDB" id="A0A1M5A306"/>
<proteinExistence type="predicted"/>
<reference evidence="3" key="1">
    <citation type="submission" date="2016-11" db="EMBL/GenBank/DDBJ databases">
        <authorList>
            <person name="Varghese N."/>
            <person name="Submissions S."/>
        </authorList>
    </citation>
    <scope>NUCLEOTIDE SEQUENCE [LARGE SCALE GENOMIC DNA]</scope>
    <source>
        <strain evidence="3">DSM 16990</strain>
    </source>
</reference>
<name>A0A1M5A306_9SPHI</name>
<dbReference type="EMBL" id="FQUQ01000002">
    <property type="protein sequence ID" value="SHF24710.1"/>
    <property type="molecule type" value="Genomic_DNA"/>
</dbReference>
<sequence>MKSSAKKIASLVFIVLGILLLAGNLILSLNTQKFIRAAEVAKGIVIDTKYGKFHPEIKFTAANHEVVSFRQGGLNKGYNLDEEVEVLYGSGQIKDSRVNDFWALWGMHIIFLVIGLVFLVSGGIKFRYPDSKWLYFNFENQKDR</sequence>
<feature type="transmembrane region" description="Helical" evidence="1">
    <location>
        <begin position="102"/>
        <end position="124"/>
    </location>
</feature>
<evidence type="ECO:0000256" key="1">
    <source>
        <dbReference type="SAM" id="Phobius"/>
    </source>
</evidence>
<gene>
    <name evidence="2" type="ORF">SAMN04488522_102568</name>
</gene>
<accession>A0A1M5A306</accession>
<organism evidence="2 3">
    <name type="scientific">Pedobacter caeni</name>
    <dbReference type="NCBI Taxonomy" id="288992"/>
    <lineage>
        <taxon>Bacteria</taxon>
        <taxon>Pseudomonadati</taxon>
        <taxon>Bacteroidota</taxon>
        <taxon>Sphingobacteriia</taxon>
        <taxon>Sphingobacteriales</taxon>
        <taxon>Sphingobacteriaceae</taxon>
        <taxon>Pedobacter</taxon>
    </lineage>
</organism>
<dbReference type="Proteomes" id="UP000184287">
    <property type="component" value="Unassembled WGS sequence"/>
</dbReference>
<keyword evidence="3" id="KW-1185">Reference proteome</keyword>
<dbReference type="RefSeq" id="WP_073230549.1">
    <property type="nucleotide sequence ID" value="NZ_FQUQ01000002.1"/>
</dbReference>
<dbReference type="OrthoDB" id="2242169at2"/>
<protein>
    <submittedName>
        <fullName evidence="2">Uncharacterized protein</fullName>
    </submittedName>
</protein>
<evidence type="ECO:0000313" key="2">
    <source>
        <dbReference type="EMBL" id="SHF24710.1"/>
    </source>
</evidence>